<dbReference type="PANTHER" id="PTHR48007:SF72">
    <property type="entry name" value="POLLEN RECEPTOR-LIKE KINASE 2"/>
    <property type="match status" value="1"/>
</dbReference>
<comment type="catalytic activity">
    <reaction evidence="16">
        <text>L-threonyl-[protein] + ATP = O-phospho-L-threonyl-[protein] + ADP + H(+)</text>
        <dbReference type="Rhea" id="RHEA:46608"/>
        <dbReference type="Rhea" id="RHEA-COMP:11060"/>
        <dbReference type="Rhea" id="RHEA-COMP:11605"/>
        <dbReference type="ChEBI" id="CHEBI:15378"/>
        <dbReference type="ChEBI" id="CHEBI:30013"/>
        <dbReference type="ChEBI" id="CHEBI:30616"/>
        <dbReference type="ChEBI" id="CHEBI:61977"/>
        <dbReference type="ChEBI" id="CHEBI:456216"/>
        <dbReference type="EC" id="2.7.11.1"/>
    </reaction>
</comment>
<evidence type="ECO:0000256" key="5">
    <source>
        <dbReference type="ARBA" id="ARBA00022614"/>
    </source>
</evidence>
<gene>
    <name evidence="22" type="ORF">AARE701A_LOCUS8296</name>
</gene>
<dbReference type="AlphaFoldDB" id="A0A8S1ZYL1"/>
<evidence type="ECO:0000256" key="2">
    <source>
        <dbReference type="ARBA" id="ARBA00008684"/>
    </source>
</evidence>
<dbReference type="Proteomes" id="UP000682877">
    <property type="component" value="Chromosome 3"/>
</dbReference>
<keyword evidence="10" id="KW-0547">Nucleotide-binding</keyword>
<name>A0A8S1ZYL1_ARAAE</name>
<dbReference type="Pfam" id="PF08263">
    <property type="entry name" value="LRRNT_2"/>
    <property type="match status" value="1"/>
</dbReference>
<keyword evidence="14 19" id="KW-0472">Membrane</keyword>
<keyword evidence="23" id="KW-1185">Reference proteome</keyword>
<evidence type="ECO:0000313" key="22">
    <source>
        <dbReference type="EMBL" id="CAE5975620.1"/>
    </source>
</evidence>
<evidence type="ECO:0000256" key="9">
    <source>
        <dbReference type="ARBA" id="ARBA00022737"/>
    </source>
</evidence>
<evidence type="ECO:0000256" key="17">
    <source>
        <dbReference type="ARBA" id="ARBA00048679"/>
    </source>
</evidence>
<dbReference type="Gene3D" id="1.10.510.10">
    <property type="entry name" value="Transferase(Phosphotransferase) domain 1"/>
    <property type="match status" value="1"/>
</dbReference>
<evidence type="ECO:0000256" key="8">
    <source>
        <dbReference type="ARBA" id="ARBA00022729"/>
    </source>
</evidence>
<evidence type="ECO:0000256" key="11">
    <source>
        <dbReference type="ARBA" id="ARBA00022777"/>
    </source>
</evidence>
<feature type="domain" description="Protein kinase" evidence="21">
    <location>
        <begin position="338"/>
        <end position="613"/>
    </location>
</feature>
<evidence type="ECO:0000256" key="14">
    <source>
        <dbReference type="ARBA" id="ARBA00023136"/>
    </source>
</evidence>
<dbReference type="InterPro" id="IPR032675">
    <property type="entry name" value="LRR_dom_sf"/>
</dbReference>
<keyword evidence="7 19" id="KW-0812">Transmembrane</keyword>
<dbReference type="Gene3D" id="3.30.200.20">
    <property type="entry name" value="Phosphorylase Kinase, domain 1"/>
    <property type="match status" value="1"/>
</dbReference>
<evidence type="ECO:0000256" key="18">
    <source>
        <dbReference type="SAM" id="MobiDB-lite"/>
    </source>
</evidence>
<dbReference type="InterPro" id="IPR000719">
    <property type="entry name" value="Prot_kinase_dom"/>
</dbReference>
<dbReference type="SUPFAM" id="SSF52058">
    <property type="entry name" value="L domain-like"/>
    <property type="match status" value="1"/>
</dbReference>
<dbReference type="SUPFAM" id="SSF56112">
    <property type="entry name" value="Protein kinase-like (PK-like)"/>
    <property type="match status" value="1"/>
</dbReference>
<dbReference type="InterPro" id="IPR005174">
    <property type="entry name" value="KIB1-4_b-propeller"/>
</dbReference>
<evidence type="ECO:0000256" key="10">
    <source>
        <dbReference type="ARBA" id="ARBA00022741"/>
    </source>
</evidence>
<dbReference type="PROSITE" id="PS50011">
    <property type="entry name" value="PROTEIN_KINASE_DOM"/>
    <property type="match status" value="1"/>
</dbReference>
<keyword evidence="8 20" id="KW-0732">Signal</keyword>
<feature type="region of interest" description="Disordered" evidence="18">
    <location>
        <begin position="281"/>
        <end position="309"/>
    </location>
</feature>
<comment type="subcellular location">
    <subcellularLocation>
        <location evidence="1">Membrane</location>
        <topology evidence="1">Single-pass membrane protein</topology>
    </subcellularLocation>
</comment>
<organism evidence="22 23">
    <name type="scientific">Arabidopsis arenosa</name>
    <name type="common">Sand rock-cress</name>
    <name type="synonym">Cardaminopsis arenosa</name>
    <dbReference type="NCBI Taxonomy" id="38785"/>
    <lineage>
        <taxon>Eukaryota</taxon>
        <taxon>Viridiplantae</taxon>
        <taxon>Streptophyta</taxon>
        <taxon>Embryophyta</taxon>
        <taxon>Tracheophyta</taxon>
        <taxon>Spermatophyta</taxon>
        <taxon>Magnoliopsida</taxon>
        <taxon>eudicotyledons</taxon>
        <taxon>Gunneridae</taxon>
        <taxon>Pentapetalae</taxon>
        <taxon>rosids</taxon>
        <taxon>malvids</taxon>
        <taxon>Brassicales</taxon>
        <taxon>Brassicaceae</taxon>
        <taxon>Camelineae</taxon>
        <taxon>Arabidopsis</taxon>
    </lineage>
</organism>
<dbReference type="InterPro" id="IPR001611">
    <property type="entry name" value="Leu-rich_rpt"/>
</dbReference>
<protein>
    <recommendedName>
        <fullName evidence="3">non-specific serine/threonine protein kinase</fullName>
        <ecNumber evidence="3">2.7.11.1</ecNumber>
    </recommendedName>
</protein>
<keyword evidence="13 19" id="KW-1133">Transmembrane helix</keyword>
<keyword evidence="11" id="KW-0418">Kinase</keyword>
<keyword evidence="5" id="KW-0433">Leucine-rich repeat</keyword>
<evidence type="ECO:0000256" key="19">
    <source>
        <dbReference type="SAM" id="Phobius"/>
    </source>
</evidence>
<dbReference type="GO" id="GO:0004674">
    <property type="term" value="F:protein serine/threonine kinase activity"/>
    <property type="evidence" value="ECO:0007669"/>
    <property type="project" value="UniProtKB-EC"/>
</dbReference>
<feature type="signal peptide" evidence="20">
    <location>
        <begin position="1"/>
        <end position="21"/>
    </location>
</feature>
<comment type="catalytic activity">
    <reaction evidence="17">
        <text>L-seryl-[protein] + ATP = O-phospho-L-seryl-[protein] + ADP + H(+)</text>
        <dbReference type="Rhea" id="RHEA:17989"/>
        <dbReference type="Rhea" id="RHEA-COMP:9863"/>
        <dbReference type="Rhea" id="RHEA-COMP:11604"/>
        <dbReference type="ChEBI" id="CHEBI:15378"/>
        <dbReference type="ChEBI" id="CHEBI:29999"/>
        <dbReference type="ChEBI" id="CHEBI:30616"/>
        <dbReference type="ChEBI" id="CHEBI:83421"/>
        <dbReference type="ChEBI" id="CHEBI:456216"/>
        <dbReference type="EC" id="2.7.11.1"/>
    </reaction>
</comment>
<dbReference type="GO" id="GO:0016020">
    <property type="term" value="C:membrane"/>
    <property type="evidence" value="ECO:0007669"/>
    <property type="project" value="UniProtKB-SubCell"/>
</dbReference>
<evidence type="ECO:0000256" key="15">
    <source>
        <dbReference type="ARBA" id="ARBA00023170"/>
    </source>
</evidence>
<evidence type="ECO:0000256" key="20">
    <source>
        <dbReference type="SAM" id="SignalP"/>
    </source>
</evidence>
<keyword evidence="6" id="KW-0808">Transferase</keyword>
<dbReference type="InterPro" id="IPR011009">
    <property type="entry name" value="Kinase-like_dom_sf"/>
</dbReference>
<reference evidence="22" key="1">
    <citation type="submission" date="2021-01" db="EMBL/GenBank/DDBJ databases">
        <authorList>
            <person name="Bezrukov I."/>
        </authorList>
    </citation>
    <scope>NUCLEOTIDE SEQUENCE</scope>
</reference>
<evidence type="ECO:0000256" key="7">
    <source>
        <dbReference type="ARBA" id="ARBA00022692"/>
    </source>
</evidence>
<dbReference type="EMBL" id="LR999453">
    <property type="protein sequence ID" value="CAE5975620.1"/>
    <property type="molecule type" value="Genomic_DNA"/>
</dbReference>
<evidence type="ECO:0000256" key="3">
    <source>
        <dbReference type="ARBA" id="ARBA00012513"/>
    </source>
</evidence>
<dbReference type="InterPro" id="IPR046959">
    <property type="entry name" value="PRK1-6/SRF4-like"/>
</dbReference>
<dbReference type="FunFam" id="3.80.10.10:FF:001009">
    <property type="entry name" value="Pollen receptor-like kinase 6"/>
    <property type="match status" value="1"/>
</dbReference>
<keyword evidence="4" id="KW-0597">Phosphoprotein</keyword>
<evidence type="ECO:0000259" key="21">
    <source>
        <dbReference type="PROSITE" id="PS50011"/>
    </source>
</evidence>
<evidence type="ECO:0000256" key="13">
    <source>
        <dbReference type="ARBA" id="ARBA00022989"/>
    </source>
</evidence>
<proteinExistence type="inferred from homology"/>
<feature type="chain" id="PRO_5035849671" description="non-specific serine/threonine protein kinase" evidence="20">
    <location>
        <begin position="22"/>
        <end position="860"/>
    </location>
</feature>
<evidence type="ECO:0000256" key="12">
    <source>
        <dbReference type="ARBA" id="ARBA00022840"/>
    </source>
</evidence>
<evidence type="ECO:0000256" key="6">
    <source>
        <dbReference type="ARBA" id="ARBA00022679"/>
    </source>
</evidence>
<dbReference type="EC" id="2.7.11.1" evidence="3"/>
<dbReference type="Gene3D" id="3.80.10.10">
    <property type="entry name" value="Ribonuclease Inhibitor"/>
    <property type="match status" value="2"/>
</dbReference>
<keyword evidence="12" id="KW-0067">ATP-binding</keyword>
<dbReference type="InterPro" id="IPR013210">
    <property type="entry name" value="LRR_N_plant-typ"/>
</dbReference>
<keyword evidence="9" id="KW-0677">Repeat</keyword>
<accession>A0A8S1ZYL1</accession>
<dbReference type="Pfam" id="PF00069">
    <property type="entry name" value="Pkinase"/>
    <property type="match status" value="1"/>
</dbReference>
<dbReference type="FunFam" id="3.30.200.20:FF:000307">
    <property type="entry name" value="pollen receptor-like kinase 1"/>
    <property type="match status" value="1"/>
</dbReference>
<dbReference type="Pfam" id="PF03478">
    <property type="entry name" value="Beta-prop_KIB1-4"/>
    <property type="match status" value="1"/>
</dbReference>
<feature type="transmembrane region" description="Helical" evidence="19">
    <location>
        <begin position="245"/>
        <end position="270"/>
    </location>
</feature>
<evidence type="ECO:0000256" key="16">
    <source>
        <dbReference type="ARBA" id="ARBA00047899"/>
    </source>
</evidence>
<dbReference type="Pfam" id="PF00560">
    <property type="entry name" value="LRR_1"/>
    <property type="match status" value="2"/>
</dbReference>
<dbReference type="PANTHER" id="PTHR48007">
    <property type="entry name" value="LEUCINE-RICH REPEAT RECEPTOR-LIKE PROTEIN KINASE PXC1"/>
    <property type="match status" value="1"/>
</dbReference>
<evidence type="ECO:0000313" key="23">
    <source>
        <dbReference type="Proteomes" id="UP000682877"/>
    </source>
</evidence>
<dbReference type="GO" id="GO:0005524">
    <property type="term" value="F:ATP binding"/>
    <property type="evidence" value="ECO:0007669"/>
    <property type="project" value="UniProtKB-KW"/>
</dbReference>
<sequence length="860" mass="97162">MESTCLLFFSIVAIFFVAGHGVSETESLLKFKNSIVIGRENALENWNRRNPPCKWTGVLCDRGFVWGLRLENFEISGSIDIEALMDLKSLRSLSFINNKLRGPFPEFKKLVALKSLYLSNNQFDVEIPKDAFDGMGWLKKLHLENNNFSGEIPTSLVKSPKLLELRLDGNRFTGQIPEFTHQPHMLNLSNNALAGQIPNILSTMDSKLFEGNKGLCGKPLDTKCTSSYILSQEPKSSPKKKSFKFLYIVAIAIAALAALLVIIGLIIFLYRRRAKRQPLLSAEPGPSSLQMRAGIQESERGQSSYHSQNRAAKKMIHTTKLSFLRDDKGKFELQDLLKASAEILGSGCFGASYKTLLSNGSVMVVKRFKHMNKAGIEEFQEHMKRLGRLNHENLLPIVAYYYKKEEKLFVSDFVANGSLAAHLHGHKSLGQPSLDWPTRLNIVKGVGRGLLYLNKNLPSLMAPHGHLKSSNVLLSEKFEPLLMDYGLIPMINEESAQELMVAYKSPEYLKQNRVTKKTDVWGLGVLILEILTGKLPESFPQIDKESEEDLASWVRSSFKGEWTQELFDQEMGKTSNCEAHILKLLNIGLSCCEVDVEKRLDIREAVEKMEDLMKEREQGDDDFYSTYASEADGRSSRGVSNEKTGEFVVVWFFDPDIYLFYCKKGDNHYTIISLYHEVPKLLKGLNDLVLRGYRLYIASKRGFVRVLDLSGQQDFEDVTGSNPKPMFSPLGEHNSFSIAVTTTAEVLLVESKTFENQRTFRLFKKDPNNADPLVHSPKLLEVDSLGDEALLLDLGITVPANHTIGIKPNSIYFTRHDRACLRIPFDLDICVFNLATKTLKRFPQLANMNLKDAQWFLPMT</sequence>
<evidence type="ECO:0000256" key="4">
    <source>
        <dbReference type="ARBA" id="ARBA00022553"/>
    </source>
</evidence>
<keyword evidence="15" id="KW-0675">Receptor</keyword>
<dbReference type="FunFam" id="1.10.510.10:FF:000480">
    <property type="entry name" value="Pollen receptor-like kinase 1"/>
    <property type="match status" value="1"/>
</dbReference>
<comment type="similarity">
    <text evidence="2">Belongs to the protein kinase superfamily. Ser/Thr protein kinase family.</text>
</comment>
<evidence type="ECO:0000256" key="1">
    <source>
        <dbReference type="ARBA" id="ARBA00004167"/>
    </source>
</evidence>